<feature type="region of interest" description="Disordered" evidence="12">
    <location>
        <begin position="1"/>
        <end position="33"/>
    </location>
</feature>
<keyword evidence="4 11" id="KW-0378">Hydrolase</keyword>
<evidence type="ECO:0000256" key="10">
    <source>
        <dbReference type="PIRSR" id="PIRSR617736-2"/>
    </source>
</evidence>
<feature type="active site" description="Proton donor" evidence="9">
    <location>
        <position position="198"/>
    </location>
</feature>
<feature type="binding site" evidence="10">
    <location>
        <position position="326"/>
    </location>
    <ligand>
        <name>substrate</name>
    </ligand>
</feature>
<sequence length="481" mass="53067">MTRPDPHDSIHDRTTHRMTRENNTMKSHGGDGPDLTAFGRDFVWGVATSAYQIEGAVDEDGRLPSIWDTFSRVPGATDGGDTGDVACDHYHRWQEDVDLIKQLGVDAYRLSIAWPRVVPTGSGAVNAKGLAFYDRLVDALLEAGIRPFVTLYHWDLPQALQDEGGWPRRDTAYRFADYAAAVAGALGDRVTDWTTLNEPLCSSWIGHLEGAMAPGLKDLEAAVRTSYHLHLGHGLATQAIRAVATKTPSVGIVNNLSPIEPATDSDADRAAALRMDGHVNRWWLDPILGRGYPEDMVQVYGVDLPIQDGDLETIAQPLDYLGLNYYFRQIVADDPQGPAPYARQVPVPGATTTAMGWEVNADGLEQLLLRLTREYSAERIYVTENGSAWDDKVTADGTVEDPERAAYLEDHLAACARAVRQGAPLAGYFAWSLMDNFEWAYGYAKRFGLIHVDYETQVRTIKASGHRYAELIRAGKDLHMG</sequence>
<comment type="caution">
    <text evidence="13">The sequence shown here is derived from an EMBL/GenBank/DDBJ whole genome shotgun (WGS) entry which is preliminary data.</text>
</comment>
<proteinExistence type="inferred from homology"/>
<keyword evidence="5" id="KW-0136">Cellulose degradation</keyword>
<comment type="similarity">
    <text evidence="2 11">Belongs to the glycosyl hydrolase 1 family.</text>
</comment>
<evidence type="ECO:0000256" key="8">
    <source>
        <dbReference type="ARBA" id="ARBA00023326"/>
    </source>
</evidence>
<evidence type="ECO:0000256" key="6">
    <source>
        <dbReference type="ARBA" id="ARBA00023277"/>
    </source>
</evidence>
<keyword evidence="6" id="KW-0119">Carbohydrate metabolism</keyword>
<feature type="binding site" evidence="10">
    <location>
        <position position="197"/>
    </location>
    <ligand>
        <name>substrate</name>
    </ligand>
</feature>
<reference evidence="13 14" key="1">
    <citation type="submission" date="2021-01" db="EMBL/GenBank/DDBJ databases">
        <title>Whole genome shotgun sequence of Planotetraspora phitsanulokensis NBRC 104273.</title>
        <authorList>
            <person name="Komaki H."/>
            <person name="Tamura T."/>
        </authorList>
    </citation>
    <scope>NUCLEOTIDE SEQUENCE [LARGE SCALE GENOMIC DNA]</scope>
    <source>
        <strain evidence="13 14">NBRC 104273</strain>
    </source>
</reference>
<dbReference type="SUPFAM" id="SSF51445">
    <property type="entry name" value="(Trans)glycosidases"/>
    <property type="match status" value="1"/>
</dbReference>
<dbReference type="InterPro" id="IPR001360">
    <property type="entry name" value="Glyco_hydro_1"/>
</dbReference>
<feature type="binding site" evidence="10">
    <location>
        <begin position="438"/>
        <end position="439"/>
    </location>
    <ligand>
        <name>substrate</name>
    </ligand>
</feature>
<dbReference type="Proteomes" id="UP000622547">
    <property type="component" value="Unassembled WGS sequence"/>
</dbReference>
<dbReference type="EC" id="3.2.1.21" evidence="3 11"/>
<dbReference type="PROSITE" id="PS00653">
    <property type="entry name" value="GLYCOSYL_HYDROL_F1_2"/>
    <property type="match status" value="1"/>
</dbReference>
<dbReference type="PANTHER" id="PTHR10353">
    <property type="entry name" value="GLYCOSYL HYDROLASE"/>
    <property type="match status" value="1"/>
</dbReference>
<protein>
    <recommendedName>
        <fullName evidence="3 11">Beta-glucosidase</fullName>
        <ecNumber evidence="3 11">3.2.1.21</ecNumber>
    </recommendedName>
</protein>
<feature type="binding site" evidence="10">
    <location>
        <position position="52"/>
    </location>
    <ligand>
        <name>substrate</name>
    </ligand>
</feature>
<evidence type="ECO:0000256" key="1">
    <source>
        <dbReference type="ARBA" id="ARBA00000448"/>
    </source>
</evidence>
<dbReference type="AlphaFoldDB" id="A0A8J3XGZ9"/>
<evidence type="ECO:0000256" key="7">
    <source>
        <dbReference type="ARBA" id="ARBA00023295"/>
    </source>
</evidence>
<evidence type="ECO:0000256" key="4">
    <source>
        <dbReference type="ARBA" id="ARBA00022801"/>
    </source>
</evidence>
<feature type="compositionally biased region" description="Basic and acidic residues" evidence="12">
    <location>
        <begin position="1"/>
        <end position="20"/>
    </location>
</feature>
<feature type="active site" description="Nucleophile" evidence="9">
    <location>
        <position position="384"/>
    </location>
</feature>
<evidence type="ECO:0000256" key="2">
    <source>
        <dbReference type="ARBA" id="ARBA00010838"/>
    </source>
</evidence>
<keyword evidence="7 11" id="KW-0326">Glycosidase</keyword>
<evidence type="ECO:0000256" key="9">
    <source>
        <dbReference type="PIRSR" id="PIRSR617736-1"/>
    </source>
</evidence>
<dbReference type="PRINTS" id="PR00131">
    <property type="entry name" value="GLHYDRLASE1"/>
</dbReference>
<organism evidence="13 14">
    <name type="scientific">Planotetraspora phitsanulokensis</name>
    <dbReference type="NCBI Taxonomy" id="575192"/>
    <lineage>
        <taxon>Bacteria</taxon>
        <taxon>Bacillati</taxon>
        <taxon>Actinomycetota</taxon>
        <taxon>Actinomycetes</taxon>
        <taxon>Streptosporangiales</taxon>
        <taxon>Streptosporangiaceae</taxon>
        <taxon>Planotetraspora</taxon>
    </lineage>
</organism>
<feature type="binding site" evidence="10">
    <location>
        <position position="153"/>
    </location>
    <ligand>
        <name>substrate</name>
    </ligand>
</feature>
<name>A0A8J3XGZ9_9ACTN</name>
<evidence type="ECO:0000256" key="3">
    <source>
        <dbReference type="ARBA" id="ARBA00012744"/>
    </source>
</evidence>
<keyword evidence="14" id="KW-1185">Reference proteome</keyword>
<keyword evidence="8" id="KW-0624">Polysaccharide degradation</keyword>
<feature type="binding site" evidence="10">
    <location>
        <position position="431"/>
    </location>
    <ligand>
        <name>substrate</name>
    </ligand>
</feature>
<evidence type="ECO:0000256" key="12">
    <source>
        <dbReference type="SAM" id="MobiDB-lite"/>
    </source>
</evidence>
<dbReference type="InterPro" id="IPR017736">
    <property type="entry name" value="Glyco_hydro_1_beta-glucosidase"/>
</dbReference>
<evidence type="ECO:0000313" key="14">
    <source>
        <dbReference type="Proteomes" id="UP000622547"/>
    </source>
</evidence>
<evidence type="ECO:0000256" key="5">
    <source>
        <dbReference type="ARBA" id="ARBA00023001"/>
    </source>
</evidence>
<comment type="catalytic activity">
    <reaction evidence="1 11">
        <text>Hydrolysis of terminal, non-reducing beta-D-glucosyl residues with release of beta-D-glucose.</text>
        <dbReference type="EC" id="3.2.1.21"/>
    </reaction>
</comment>
<dbReference type="NCBIfam" id="TIGR03356">
    <property type="entry name" value="BGL"/>
    <property type="match status" value="1"/>
</dbReference>
<evidence type="ECO:0000313" key="13">
    <source>
        <dbReference type="EMBL" id="GII36033.1"/>
    </source>
</evidence>
<dbReference type="InterPro" id="IPR017853">
    <property type="entry name" value="GH"/>
</dbReference>
<dbReference type="Gene3D" id="3.20.20.80">
    <property type="entry name" value="Glycosidases"/>
    <property type="match status" value="1"/>
</dbReference>
<dbReference type="GO" id="GO:0008422">
    <property type="term" value="F:beta-glucosidase activity"/>
    <property type="evidence" value="ECO:0007669"/>
    <property type="project" value="UniProtKB-EC"/>
</dbReference>
<evidence type="ECO:0000256" key="11">
    <source>
        <dbReference type="RuleBase" id="RU361175"/>
    </source>
</evidence>
<dbReference type="EMBL" id="BOOP01000003">
    <property type="protein sequence ID" value="GII36033.1"/>
    <property type="molecule type" value="Genomic_DNA"/>
</dbReference>
<dbReference type="InterPro" id="IPR033132">
    <property type="entry name" value="GH_1_N_CS"/>
</dbReference>
<dbReference type="GO" id="GO:0030245">
    <property type="term" value="P:cellulose catabolic process"/>
    <property type="evidence" value="ECO:0007669"/>
    <property type="project" value="UniProtKB-KW"/>
</dbReference>
<dbReference type="Pfam" id="PF00232">
    <property type="entry name" value="Glyco_hydro_1"/>
    <property type="match status" value="1"/>
</dbReference>
<dbReference type="FunFam" id="3.20.20.80:FF:000004">
    <property type="entry name" value="Beta-glucosidase 6-phospho-beta-glucosidase"/>
    <property type="match status" value="1"/>
</dbReference>
<accession>A0A8J3XGZ9</accession>
<dbReference type="GO" id="GO:0005829">
    <property type="term" value="C:cytosol"/>
    <property type="evidence" value="ECO:0007669"/>
    <property type="project" value="TreeGrafter"/>
</dbReference>
<gene>
    <name evidence="13" type="ORF">Pph01_10360</name>
</gene>
<dbReference type="PANTHER" id="PTHR10353:SF36">
    <property type="entry name" value="LP05116P"/>
    <property type="match status" value="1"/>
</dbReference>